<dbReference type="Proteomes" id="UP000295632">
    <property type="component" value="Unassembled WGS sequence"/>
</dbReference>
<dbReference type="Pfam" id="PF00583">
    <property type="entry name" value="Acetyltransf_1"/>
    <property type="match status" value="1"/>
</dbReference>
<dbReference type="EMBL" id="SNYJ01000005">
    <property type="protein sequence ID" value="TDQ40695.1"/>
    <property type="molecule type" value="Genomic_DNA"/>
</dbReference>
<keyword evidence="2" id="KW-0808">Transferase</keyword>
<dbReference type="PANTHER" id="PTHR43415:SF3">
    <property type="entry name" value="GNAT-FAMILY ACETYLTRANSFERASE"/>
    <property type="match status" value="1"/>
</dbReference>
<dbReference type="InterPro" id="IPR000182">
    <property type="entry name" value="GNAT_dom"/>
</dbReference>
<keyword evidence="3" id="KW-1185">Reference proteome</keyword>
<organism evidence="2 3">
    <name type="scientific">Aureibacillus halotolerans</name>
    <dbReference type="NCBI Taxonomy" id="1508390"/>
    <lineage>
        <taxon>Bacteria</taxon>
        <taxon>Bacillati</taxon>
        <taxon>Bacillota</taxon>
        <taxon>Bacilli</taxon>
        <taxon>Bacillales</taxon>
        <taxon>Bacillaceae</taxon>
        <taxon>Aureibacillus</taxon>
    </lineage>
</organism>
<dbReference type="SUPFAM" id="SSF55729">
    <property type="entry name" value="Acyl-CoA N-acyltransferases (Nat)"/>
    <property type="match status" value="1"/>
</dbReference>
<dbReference type="InterPro" id="IPR016181">
    <property type="entry name" value="Acyl_CoA_acyltransferase"/>
</dbReference>
<comment type="caution">
    <text evidence="2">The sequence shown here is derived from an EMBL/GenBank/DDBJ whole genome shotgun (WGS) entry which is preliminary data.</text>
</comment>
<evidence type="ECO:0000313" key="3">
    <source>
        <dbReference type="Proteomes" id="UP000295632"/>
    </source>
</evidence>
<protein>
    <submittedName>
        <fullName evidence="2">Ribosomal-protein-alanine N-acetyltransferase</fullName>
    </submittedName>
</protein>
<dbReference type="PANTHER" id="PTHR43415">
    <property type="entry name" value="SPERMIDINE N(1)-ACETYLTRANSFERASE"/>
    <property type="match status" value="1"/>
</dbReference>
<evidence type="ECO:0000313" key="2">
    <source>
        <dbReference type="EMBL" id="TDQ40695.1"/>
    </source>
</evidence>
<dbReference type="GO" id="GO:0016747">
    <property type="term" value="F:acyltransferase activity, transferring groups other than amino-acyl groups"/>
    <property type="evidence" value="ECO:0007669"/>
    <property type="project" value="InterPro"/>
</dbReference>
<proteinExistence type="predicted"/>
<gene>
    <name evidence="2" type="ORF">EV213_10540</name>
</gene>
<dbReference type="Gene3D" id="3.40.630.30">
    <property type="match status" value="1"/>
</dbReference>
<reference evidence="2 3" key="1">
    <citation type="submission" date="2019-03" db="EMBL/GenBank/DDBJ databases">
        <title>Genomic Encyclopedia of Type Strains, Phase IV (KMG-IV): sequencing the most valuable type-strain genomes for metagenomic binning, comparative biology and taxonomic classification.</title>
        <authorList>
            <person name="Goeker M."/>
        </authorList>
    </citation>
    <scope>NUCLEOTIDE SEQUENCE [LARGE SCALE GENOMIC DNA]</scope>
    <source>
        <strain evidence="2 3">DSM 28697</strain>
    </source>
</reference>
<name>A0A4R6U7X6_9BACI</name>
<dbReference type="AlphaFoldDB" id="A0A4R6U7X6"/>
<dbReference type="PROSITE" id="PS51186">
    <property type="entry name" value="GNAT"/>
    <property type="match status" value="1"/>
</dbReference>
<sequence>MMTYTFEMMTQEQAMDIAYKWHYDGDYSFYDMEADKEDLEEFVDPKKRGDTMYSVTMYNELVGFFSVYKGEDSTFDIGLGMRPDLTGKGEGVKFLNAGIAFVKSEFKPKKITLSVATFNQRAIKLYRKVGFIETTTFMQDTNGSTFEFLKMEYEC</sequence>
<feature type="domain" description="N-acetyltransferase" evidence="1">
    <location>
        <begin position="4"/>
        <end position="155"/>
    </location>
</feature>
<accession>A0A4R6U7X6</accession>
<evidence type="ECO:0000259" key="1">
    <source>
        <dbReference type="PROSITE" id="PS51186"/>
    </source>
</evidence>